<evidence type="ECO:0008006" key="5">
    <source>
        <dbReference type="Google" id="ProtNLM"/>
    </source>
</evidence>
<feature type="domain" description="HTH myb-type" evidence="2">
    <location>
        <begin position="56"/>
        <end position="109"/>
    </location>
</feature>
<dbReference type="InterPro" id="IPR050560">
    <property type="entry name" value="MYB_TF"/>
</dbReference>
<accession>A0ABR2L027</accession>
<feature type="domain" description="Myb-like" evidence="1">
    <location>
        <begin position="106"/>
        <end position="156"/>
    </location>
</feature>
<organism evidence="3 4">
    <name type="scientific">Tritrichomonas musculus</name>
    <dbReference type="NCBI Taxonomy" id="1915356"/>
    <lineage>
        <taxon>Eukaryota</taxon>
        <taxon>Metamonada</taxon>
        <taxon>Parabasalia</taxon>
        <taxon>Tritrichomonadida</taxon>
        <taxon>Tritrichomonadidae</taxon>
        <taxon>Tritrichomonas</taxon>
    </lineage>
</organism>
<evidence type="ECO:0000313" key="3">
    <source>
        <dbReference type="EMBL" id="KAK8896653.1"/>
    </source>
</evidence>
<dbReference type="PROSITE" id="PS50090">
    <property type="entry name" value="MYB_LIKE"/>
    <property type="match status" value="2"/>
</dbReference>
<dbReference type="SMART" id="SM00717">
    <property type="entry name" value="SANT"/>
    <property type="match status" value="2"/>
</dbReference>
<dbReference type="SUPFAM" id="SSF46689">
    <property type="entry name" value="Homeodomain-like"/>
    <property type="match status" value="2"/>
</dbReference>
<protein>
    <recommendedName>
        <fullName evidence="5">Myb-like DNA-binding domain containing protein</fullName>
    </recommendedName>
</protein>
<dbReference type="PANTHER" id="PTHR45614">
    <property type="entry name" value="MYB PROTEIN-RELATED"/>
    <property type="match status" value="1"/>
</dbReference>
<dbReference type="Pfam" id="PF00249">
    <property type="entry name" value="Myb_DNA-binding"/>
    <property type="match status" value="2"/>
</dbReference>
<comment type="caution">
    <text evidence="3">The sequence shown here is derived from an EMBL/GenBank/DDBJ whole genome shotgun (WGS) entry which is preliminary data.</text>
</comment>
<dbReference type="CDD" id="cd00167">
    <property type="entry name" value="SANT"/>
    <property type="match status" value="2"/>
</dbReference>
<evidence type="ECO:0000313" key="4">
    <source>
        <dbReference type="Proteomes" id="UP001470230"/>
    </source>
</evidence>
<dbReference type="Gene3D" id="1.10.10.60">
    <property type="entry name" value="Homeodomain-like"/>
    <property type="match status" value="2"/>
</dbReference>
<sequence length="264" mass="31743">MDLNTLQSNQSNPNPETSYFNQNPLVKPCFSQIKCSNIKVNELKKLAVHKKDNKKRKSLKKVFTVEEDNRLIELHSIYKDNWKKISDLMPKRTIRQCKERYFHYLSPDISQSQWTEDEDELLIKKVNLFGKKWKSFENFFKGRTEISIRNRWNMLERKQKRQIKKQLQNRQKIYEQYIINQYRVIKNSNRNKKTNNNIISAAEVVPEILELPNPHQKEIQQSKMQANNDDIEKNYPNNPSFIDLTVNKIFDFDVSFENEYIGFF</sequence>
<dbReference type="EMBL" id="JAPFFF010000002">
    <property type="protein sequence ID" value="KAK8896653.1"/>
    <property type="molecule type" value="Genomic_DNA"/>
</dbReference>
<dbReference type="PANTHER" id="PTHR45614:SF253">
    <property type="entry name" value="CHROMOSOME UNDETERMINED SCAFFOLD_38, WHOLE GENOME SHOTGUN SEQUENCE"/>
    <property type="match status" value="1"/>
</dbReference>
<evidence type="ECO:0000259" key="2">
    <source>
        <dbReference type="PROSITE" id="PS51294"/>
    </source>
</evidence>
<dbReference type="InterPro" id="IPR017930">
    <property type="entry name" value="Myb_dom"/>
</dbReference>
<feature type="domain" description="HTH myb-type" evidence="2">
    <location>
        <begin position="114"/>
        <end position="160"/>
    </location>
</feature>
<evidence type="ECO:0000259" key="1">
    <source>
        <dbReference type="PROSITE" id="PS50090"/>
    </source>
</evidence>
<proteinExistence type="predicted"/>
<dbReference type="InterPro" id="IPR001005">
    <property type="entry name" value="SANT/Myb"/>
</dbReference>
<reference evidence="3 4" key="1">
    <citation type="submission" date="2024-04" db="EMBL/GenBank/DDBJ databases">
        <title>Tritrichomonas musculus Genome.</title>
        <authorList>
            <person name="Alves-Ferreira E."/>
            <person name="Grigg M."/>
            <person name="Lorenzi H."/>
            <person name="Galac M."/>
        </authorList>
    </citation>
    <scope>NUCLEOTIDE SEQUENCE [LARGE SCALE GENOMIC DNA]</scope>
    <source>
        <strain evidence="3 4">EAF2021</strain>
    </source>
</reference>
<dbReference type="PROSITE" id="PS51294">
    <property type="entry name" value="HTH_MYB"/>
    <property type="match status" value="2"/>
</dbReference>
<name>A0ABR2L027_9EUKA</name>
<dbReference type="Proteomes" id="UP001470230">
    <property type="component" value="Unassembled WGS sequence"/>
</dbReference>
<feature type="domain" description="Myb-like" evidence="1">
    <location>
        <begin position="55"/>
        <end position="105"/>
    </location>
</feature>
<keyword evidence="4" id="KW-1185">Reference proteome</keyword>
<dbReference type="InterPro" id="IPR009057">
    <property type="entry name" value="Homeodomain-like_sf"/>
</dbReference>
<gene>
    <name evidence="3" type="ORF">M9Y10_014566</name>
</gene>